<name>A0AA97F7B8_9SPHN</name>
<dbReference type="AlphaFoldDB" id="A0AA97F7B8"/>
<evidence type="ECO:0000313" key="3">
    <source>
        <dbReference type="EMBL" id="WOE74427.1"/>
    </source>
</evidence>
<dbReference type="InterPro" id="IPR035093">
    <property type="entry name" value="RelE/ParE_toxin_dom_sf"/>
</dbReference>
<protein>
    <submittedName>
        <fullName evidence="3">Type II toxin-antitoxin system RelE/ParE family toxin</fullName>
    </submittedName>
</protein>
<proteinExistence type="inferred from homology"/>
<keyword evidence="4" id="KW-1185">Reference proteome</keyword>
<dbReference type="RefSeq" id="WP_317080679.1">
    <property type="nucleotide sequence ID" value="NZ_CP136594.1"/>
</dbReference>
<dbReference type="Pfam" id="PF05016">
    <property type="entry name" value="ParE_toxin"/>
    <property type="match status" value="1"/>
</dbReference>
<dbReference type="Proteomes" id="UP001302429">
    <property type="component" value="Chromosome"/>
</dbReference>
<keyword evidence="2" id="KW-1277">Toxin-antitoxin system</keyword>
<dbReference type="EMBL" id="CP136594">
    <property type="protein sequence ID" value="WOE74427.1"/>
    <property type="molecule type" value="Genomic_DNA"/>
</dbReference>
<evidence type="ECO:0000313" key="4">
    <source>
        <dbReference type="Proteomes" id="UP001302429"/>
    </source>
</evidence>
<gene>
    <name evidence="3" type="ORF">RB602_11290</name>
</gene>
<organism evidence="3 4">
    <name type="scientific">Alterisphingorhabdus coralli</name>
    <dbReference type="NCBI Taxonomy" id="3071408"/>
    <lineage>
        <taxon>Bacteria</taxon>
        <taxon>Pseudomonadati</taxon>
        <taxon>Pseudomonadota</taxon>
        <taxon>Alphaproteobacteria</taxon>
        <taxon>Sphingomonadales</taxon>
        <taxon>Sphingomonadaceae</taxon>
        <taxon>Alterisphingorhabdus (ex Yan et al. 2024)</taxon>
    </lineage>
</organism>
<dbReference type="PANTHER" id="PTHR35601">
    <property type="entry name" value="TOXIN RELE"/>
    <property type="match status" value="1"/>
</dbReference>
<evidence type="ECO:0000256" key="2">
    <source>
        <dbReference type="ARBA" id="ARBA00022649"/>
    </source>
</evidence>
<dbReference type="Gene3D" id="3.30.2310.20">
    <property type="entry name" value="RelE-like"/>
    <property type="match status" value="1"/>
</dbReference>
<evidence type="ECO:0000256" key="1">
    <source>
        <dbReference type="ARBA" id="ARBA00006226"/>
    </source>
</evidence>
<accession>A0AA97F7B8</accession>
<dbReference type="NCBIfam" id="TIGR02385">
    <property type="entry name" value="RelE_StbE"/>
    <property type="match status" value="1"/>
</dbReference>
<dbReference type="SUPFAM" id="SSF143011">
    <property type="entry name" value="RelE-like"/>
    <property type="match status" value="1"/>
</dbReference>
<comment type="similarity">
    <text evidence="1">Belongs to the RelE toxin family.</text>
</comment>
<dbReference type="KEGG" id="acoa:RB602_11290"/>
<dbReference type="InterPro" id="IPR007712">
    <property type="entry name" value="RelE/ParE_toxin"/>
</dbReference>
<sequence length="92" mass="10572">MASDTPKWAIEFTPQAAKELKKLGKPAAARIIRVLEERIATLDDPRDLGKPLAGEWSGYWRWRMGDYRVIARIEDDRVVILVVRVAHRIGVY</sequence>
<dbReference type="PANTHER" id="PTHR35601:SF1">
    <property type="entry name" value="TOXIN RELE"/>
    <property type="match status" value="1"/>
</dbReference>
<reference evidence="3 4" key="1">
    <citation type="submission" date="2023-10" db="EMBL/GenBank/DDBJ databases">
        <title>Complete genome sequence of a Sphingomonadaceae bacterium.</title>
        <authorList>
            <person name="Yan C."/>
        </authorList>
    </citation>
    <scope>NUCLEOTIDE SEQUENCE [LARGE SCALE GENOMIC DNA]</scope>
    <source>
        <strain evidence="3 4">SCSIO 66989</strain>
    </source>
</reference>